<dbReference type="InterPro" id="IPR028110">
    <property type="entry name" value="TMEM254"/>
</dbReference>
<name>A0ABD3HJ40_9MARC</name>
<feature type="transmembrane region" description="Helical" evidence="1">
    <location>
        <begin position="91"/>
        <end position="109"/>
    </location>
</feature>
<dbReference type="AlphaFoldDB" id="A0ABD3HJ40"/>
<feature type="transmembrane region" description="Helical" evidence="1">
    <location>
        <begin position="160"/>
        <end position="177"/>
    </location>
</feature>
<accession>A0ABD3HJ40</accession>
<comment type="caution">
    <text evidence="2">The sequence shown here is derived from an EMBL/GenBank/DDBJ whole genome shotgun (WGS) entry which is preliminary data.</text>
</comment>
<dbReference type="Proteomes" id="UP001633002">
    <property type="component" value="Unassembled WGS sequence"/>
</dbReference>
<keyword evidence="3" id="KW-1185">Reference proteome</keyword>
<keyword evidence="1" id="KW-1133">Transmembrane helix</keyword>
<sequence length="194" mass="21514">MSDLALMIRIRPPLLLRGSNDCHWTKVSSIWAAGELGGQEDSKSFYSLKRIERGRGVHDDGDTDFITRAACAGVDGQLKESNPKPNFNPPLGATILVLYMYAFLALSFVSPQLLGPFAIMYTGQKFIQKCAYLILFFHVLEAIYAVYLSSKVDPDNVLRWAALTAFYGLLALEHLHAKTSVRKLDSTGLSRVSI</sequence>
<dbReference type="Pfam" id="PF14934">
    <property type="entry name" value="TMEM254"/>
    <property type="match status" value="1"/>
</dbReference>
<organism evidence="2 3">
    <name type="scientific">Riccia sorocarpa</name>
    <dbReference type="NCBI Taxonomy" id="122646"/>
    <lineage>
        <taxon>Eukaryota</taxon>
        <taxon>Viridiplantae</taxon>
        <taxon>Streptophyta</taxon>
        <taxon>Embryophyta</taxon>
        <taxon>Marchantiophyta</taxon>
        <taxon>Marchantiopsida</taxon>
        <taxon>Marchantiidae</taxon>
        <taxon>Marchantiales</taxon>
        <taxon>Ricciaceae</taxon>
        <taxon>Riccia</taxon>
    </lineage>
</organism>
<evidence type="ECO:0000313" key="3">
    <source>
        <dbReference type="Proteomes" id="UP001633002"/>
    </source>
</evidence>
<keyword evidence="1" id="KW-0472">Membrane</keyword>
<evidence type="ECO:0000256" key="1">
    <source>
        <dbReference type="SAM" id="Phobius"/>
    </source>
</evidence>
<feature type="transmembrane region" description="Helical" evidence="1">
    <location>
        <begin position="130"/>
        <end position="148"/>
    </location>
</feature>
<reference evidence="2 3" key="1">
    <citation type="submission" date="2024-09" db="EMBL/GenBank/DDBJ databases">
        <title>Chromosome-scale assembly of Riccia sorocarpa.</title>
        <authorList>
            <person name="Paukszto L."/>
        </authorList>
    </citation>
    <scope>NUCLEOTIDE SEQUENCE [LARGE SCALE GENOMIC DNA]</scope>
    <source>
        <strain evidence="2">LP-2024</strain>
        <tissue evidence="2">Aerial parts of the thallus</tissue>
    </source>
</reference>
<gene>
    <name evidence="2" type="ORF">R1sor_004497</name>
</gene>
<evidence type="ECO:0000313" key="2">
    <source>
        <dbReference type="EMBL" id="KAL3690846.1"/>
    </source>
</evidence>
<protein>
    <submittedName>
        <fullName evidence="2">Uncharacterized protein</fullName>
    </submittedName>
</protein>
<proteinExistence type="predicted"/>
<keyword evidence="1" id="KW-0812">Transmembrane</keyword>
<dbReference type="EMBL" id="JBJQOH010000003">
    <property type="protein sequence ID" value="KAL3690846.1"/>
    <property type="molecule type" value="Genomic_DNA"/>
</dbReference>